<keyword evidence="4" id="KW-1185">Reference proteome</keyword>
<evidence type="ECO:0000256" key="1">
    <source>
        <dbReference type="ARBA" id="ARBA00022536"/>
    </source>
</evidence>
<dbReference type="PROSITE" id="PS00615">
    <property type="entry name" value="C_TYPE_LECTIN_1"/>
    <property type="match status" value="1"/>
</dbReference>
<keyword evidence="2" id="KW-0812">Transmembrane</keyword>
<organism evidence="3 4">
    <name type="scientific">Elysia crispata</name>
    <name type="common">lettuce slug</name>
    <dbReference type="NCBI Taxonomy" id="231223"/>
    <lineage>
        <taxon>Eukaryota</taxon>
        <taxon>Metazoa</taxon>
        <taxon>Spiralia</taxon>
        <taxon>Lophotrochozoa</taxon>
        <taxon>Mollusca</taxon>
        <taxon>Gastropoda</taxon>
        <taxon>Heterobranchia</taxon>
        <taxon>Euthyneura</taxon>
        <taxon>Panpulmonata</taxon>
        <taxon>Sacoglossa</taxon>
        <taxon>Placobranchoidea</taxon>
        <taxon>Plakobranchidae</taxon>
        <taxon>Elysia</taxon>
    </lineage>
</organism>
<feature type="non-terminal residue" evidence="3">
    <location>
        <position position="1"/>
    </location>
</feature>
<reference evidence="3" key="1">
    <citation type="journal article" date="2023" name="G3 (Bethesda)">
        <title>A reference genome for the long-term kleptoplast-retaining sea slug Elysia crispata morphotype clarki.</title>
        <authorList>
            <person name="Eastman K.E."/>
            <person name="Pendleton A.L."/>
            <person name="Shaikh M.A."/>
            <person name="Suttiyut T."/>
            <person name="Ogas R."/>
            <person name="Tomko P."/>
            <person name="Gavelis G."/>
            <person name="Widhalm J.R."/>
            <person name="Wisecaver J.H."/>
        </authorList>
    </citation>
    <scope>NUCLEOTIDE SEQUENCE</scope>
    <source>
        <strain evidence="3">ECLA1</strain>
    </source>
</reference>
<comment type="caution">
    <text evidence="3">The sequence shown here is derived from an EMBL/GenBank/DDBJ whole genome shotgun (WGS) entry which is preliminary data.</text>
</comment>
<dbReference type="InterPro" id="IPR042635">
    <property type="entry name" value="MEGF10/SREC1/2-like"/>
</dbReference>
<dbReference type="AlphaFoldDB" id="A0AAE1AKU1"/>
<evidence type="ECO:0000313" key="4">
    <source>
        <dbReference type="Proteomes" id="UP001283361"/>
    </source>
</evidence>
<dbReference type="GO" id="GO:0005044">
    <property type="term" value="F:scavenger receptor activity"/>
    <property type="evidence" value="ECO:0007669"/>
    <property type="project" value="InterPro"/>
</dbReference>
<dbReference type="EMBL" id="JAWDGP010001661">
    <property type="protein sequence ID" value="KAK3789483.1"/>
    <property type="molecule type" value="Genomic_DNA"/>
</dbReference>
<accession>A0AAE1AKU1</accession>
<sequence>PDIKFWKESLQSLSNEACVVIGFGNSVTRKWLRKSCTSKNGFVCERLPVCFETNAYGTTCSQYCSLACSGVNKTCDRRGFCNFGCVDGYQGKRCDSVCSDGTYGAKCSHNCSAHCGLANRTCDNVNGSCFMGCTSGYKGEKCDVALVPEFTPESSDNKPNVLIVVAALLAIAFLAVIGTAVGNKTGKDKEESAAEYEFESLSGPQSARYDLSKEKDSFEDKNSSVNFDSSVPYTKRLQEKKSQAYKITRFSHFKLRISEFCESSSSYNHTYVLSYFNLRISEFCESSSSYNHTYVLSYFNLRISEFCGLQAHTTTLTFFLTSTYVLVSFVSLQAHTTTHTMFLTST</sequence>
<evidence type="ECO:0000256" key="2">
    <source>
        <dbReference type="SAM" id="Phobius"/>
    </source>
</evidence>
<keyword evidence="2" id="KW-1133">Transmembrane helix</keyword>
<evidence type="ECO:0000313" key="3">
    <source>
        <dbReference type="EMBL" id="KAK3789483.1"/>
    </source>
</evidence>
<dbReference type="PANTHER" id="PTHR24043:SF8">
    <property type="entry name" value="EGF-LIKE DOMAIN-CONTAINING PROTEIN"/>
    <property type="match status" value="1"/>
</dbReference>
<name>A0AAE1AKU1_9GAST</name>
<dbReference type="Gene3D" id="2.170.300.10">
    <property type="entry name" value="Tie2 ligand-binding domain superfamily"/>
    <property type="match status" value="1"/>
</dbReference>
<keyword evidence="1" id="KW-0245">EGF-like domain</keyword>
<gene>
    <name evidence="3" type="ORF">RRG08_002527</name>
</gene>
<feature type="transmembrane region" description="Helical" evidence="2">
    <location>
        <begin position="161"/>
        <end position="181"/>
    </location>
</feature>
<proteinExistence type="predicted"/>
<protein>
    <submittedName>
        <fullName evidence="3">Uncharacterized protein</fullName>
    </submittedName>
</protein>
<dbReference type="InterPro" id="IPR018378">
    <property type="entry name" value="C-type_lectin_CS"/>
</dbReference>
<dbReference type="Proteomes" id="UP001283361">
    <property type="component" value="Unassembled WGS sequence"/>
</dbReference>
<dbReference type="PANTHER" id="PTHR24043">
    <property type="entry name" value="SCAVENGER RECEPTOR CLASS F"/>
    <property type="match status" value="1"/>
</dbReference>
<keyword evidence="2" id="KW-0472">Membrane</keyword>